<sequence>LKQEVSEFKGELIDLKSMVASLKEDIGRIDISSLVTEGKRNLKTELAEERRQLTRDEIDELLLFGDLESEL</sequence>
<feature type="non-terminal residue" evidence="1">
    <location>
        <position position="1"/>
    </location>
</feature>
<keyword evidence="2" id="KW-1185">Reference proteome</keyword>
<evidence type="ECO:0000313" key="2">
    <source>
        <dbReference type="Proteomes" id="UP001523565"/>
    </source>
</evidence>
<proteinExistence type="predicted"/>
<name>A0ABT1ELM2_9FIRM</name>
<evidence type="ECO:0000313" key="1">
    <source>
        <dbReference type="EMBL" id="MCP1111594.1"/>
    </source>
</evidence>
<dbReference type="Proteomes" id="UP001523565">
    <property type="component" value="Unassembled WGS sequence"/>
</dbReference>
<dbReference type="EMBL" id="JAMZFV010000060">
    <property type="protein sequence ID" value="MCP1111594.1"/>
    <property type="molecule type" value="Genomic_DNA"/>
</dbReference>
<accession>A0ABT1ELM2</accession>
<organism evidence="1 2">
    <name type="scientific">Ohessyouella blattaphilus</name>
    <dbReference type="NCBI Taxonomy" id="2949333"/>
    <lineage>
        <taxon>Bacteria</taxon>
        <taxon>Bacillati</taxon>
        <taxon>Bacillota</taxon>
        <taxon>Clostridia</taxon>
        <taxon>Lachnospirales</taxon>
        <taxon>Lachnospiraceae</taxon>
        <taxon>Ohessyouella</taxon>
    </lineage>
</organism>
<gene>
    <name evidence="1" type="ORF">NK118_15215</name>
</gene>
<reference evidence="1 2" key="1">
    <citation type="journal article" date="2022" name="Genome Biol. Evol.">
        <title>Host diet, physiology and behaviors set the stage for Lachnospiraceae cladogenesis.</title>
        <authorList>
            <person name="Vera-Ponce De Leon A."/>
            <person name="Schneider M."/>
            <person name="Jahnes B.C."/>
            <person name="Sadowski V."/>
            <person name="Camuy-Velez L.A."/>
            <person name="Duan J."/>
            <person name="Sabree Z.L."/>
        </authorList>
    </citation>
    <scope>NUCLEOTIDE SEQUENCE [LARGE SCALE GENOMIC DNA]</scope>
    <source>
        <strain evidence="1 2">PAL227</strain>
    </source>
</reference>
<dbReference type="RefSeq" id="WP_262070451.1">
    <property type="nucleotide sequence ID" value="NZ_JAMXOC010000060.1"/>
</dbReference>
<comment type="caution">
    <text evidence="1">The sequence shown here is derived from an EMBL/GenBank/DDBJ whole genome shotgun (WGS) entry which is preliminary data.</text>
</comment>
<protein>
    <submittedName>
        <fullName evidence="1">Uncharacterized protein</fullName>
    </submittedName>
</protein>